<evidence type="ECO:0000256" key="15">
    <source>
        <dbReference type="PROSITE-ProRule" id="PRU01256"/>
    </source>
</evidence>
<feature type="compositionally biased region" description="Polar residues" evidence="16">
    <location>
        <begin position="277"/>
        <end position="291"/>
    </location>
</feature>
<feature type="compositionally biased region" description="Basic and acidic residues" evidence="16">
    <location>
        <begin position="238"/>
        <end position="256"/>
    </location>
</feature>
<keyword evidence="20" id="KW-1185">Reference proteome</keyword>
<keyword evidence="9" id="KW-0378">Hydrolase</keyword>
<evidence type="ECO:0000256" key="11">
    <source>
        <dbReference type="ARBA" id="ARBA00023049"/>
    </source>
</evidence>
<dbReference type="PANTHER" id="PTHR21220">
    <property type="entry name" value="DNA-DEPENDENT METALLOPROTEASE SPRTN"/>
    <property type="match status" value="1"/>
</dbReference>
<dbReference type="EnsemblMetazoa" id="ADAC004753-RA">
    <property type="protein sequence ID" value="ADAC004753-PA"/>
    <property type="gene ID" value="ADAC004753"/>
</dbReference>
<feature type="compositionally biased region" description="Low complexity" evidence="16">
    <location>
        <begin position="671"/>
        <end position="683"/>
    </location>
</feature>
<dbReference type="SMART" id="SM00731">
    <property type="entry name" value="SprT"/>
    <property type="match status" value="1"/>
</dbReference>
<evidence type="ECO:0000256" key="12">
    <source>
        <dbReference type="ARBA" id="ARBA00023204"/>
    </source>
</evidence>
<reference evidence="18 20" key="1">
    <citation type="journal article" date="2010" name="BMC Genomics">
        <title>Combination of measures distinguishes pre-miRNAs from other stem-loops in the genome of the newly sequenced Anopheles darlingi.</title>
        <authorList>
            <person name="Mendes N.D."/>
            <person name="Freitas A.T."/>
            <person name="Vasconcelos A.T."/>
            <person name="Sagot M.F."/>
        </authorList>
    </citation>
    <scope>NUCLEOTIDE SEQUENCE</scope>
</reference>
<dbReference type="Pfam" id="PF22934">
    <property type="entry name" value="SPRTN_ZBD"/>
    <property type="match status" value="1"/>
</dbReference>
<dbReference type="FunCoup" id="W5JHH2">
    <property type="interactions" value="621"/>
</dbReference>
<feature type="domain" description="UBZ4-type" evidence="17">
    <location>
        <begin position="756"/>
        <end position="781"/>
    </location>
</feature>
<name>W5JHH2_ANODA</name>
<keyword evidence="7 15" id="KW-0227">DNA damage</keyword>
<comment type="similarity">
    <text evidence="3">Belongs to the Spartan family.</text>
</comment>
<gene>
    <name evidence="18" type="ORF">AND_004753</name>
</gene>
<keyword evidence="13" id="KW-0539">Nucleus</keyword>
<dbReference type="InterPro" id="IPR055220">
    <property type="entry name" value="SPRTN_ZBD"/>
</dbReference>
<feature type="region of interest" description="Disordered" evidence="16">
    <location>
        <begin position="236"/>
        <end position="467"/>
    </location>
</feature>
<dbReference type="InterPro" id="IPR044245">
    <property type="entry name" value="Spartan"/>
</dbReference>
<keyword evidence="4" id="KW-0158">Chromosome</keyword>
<evidence type="ECO:0000256" key="14">
    <source>
        <dbReference type="ARBA" id="ARBA00030396"/>
    </source>
</evidence>
<dbReference type="VEuPathDB" id="VectorBase:ADAR2_008991"/>
<dbReference type="EMBL" id="ADMH02001241">
    <property type="protein sequence ID" value="ETN63531.1"/>
    <property type="molecule type" value="Genomic_DNA"/>
</dbReference>
<protein>
    <recommendedName>
        <fullName evidence="14">Protein with SprT-like domain at the N terminus</fullName>
    </recommendedName>
</protein>
<dbReference type="PANTHER" id="PTHR21220:SF0">
    <property type="entry name" value="DNA-DEPENDENT METALLOPROTEASE SPRTN"/>
    <property type="match status" value="1"/>
</dbReference>
<dbReference type="OMA" id="AYKTHIW"/>
<dbReference type="GO" id="GO:0004222">
    <property type="term" value="F:metalloendopeptidase activity"/>
    <property type="evidence" value="ECO:0007669"/>
    <property type="project" value="InterPro"/>
</dbReference>
<evidence type="ECO:0000256" key="5">
    <source>
        <dbReference type="ARBA" id="ARBA00022670"/>
    </source>
</evidence>
<dbReference type="InterPro" id="IPR006642">
    <property type="entry name" value="Rad18_UBZ4"/>
</dbReference>
<dbReference type="GO" id="GO:0006508">
    <property type="term" value="P:proteolysis"/>
    <property type="evidence" value="ECO:0007669"/>
    <property type="project" value="UniProtKB-KW"/>
</dbReference>
<feature type="region of interest" description="Disordered" evidence="16">
    <location>
        <begin position="606"/>
        <end position="683"/>
    </location>
</feature>
<evidence type="ECO:0000256" key="1">
    <source>
        <dbReference type="ARBA" id="ARBA00004123"/>
    </source>
</evidence>
<evidence type="ECO:0000256" key="6">
    <source>
        <dbReference type="ARBA" id="ARBA00022723"/>
    </source>
</evidence>
<feature type="compositionally biased region" description="Basic and acidic residues" evidence="16">
    <location>
        <begin position="614"/>
        <end position="630"/>
    </location>
</feature>
<feature type="compositionally biased region" description="Low complexity" evidence="16">
    <location>
        <begin position="315"/>
        <end position="328"/>
    </location>
</feature>
<evidence type="ECO:0000256" key="3">
    <source>
        <dbReference type="ARBA" id="ARBA00010724"/>
    </source>
</evidence>
<evidence type="ECO:0000256" key="10">
    <source>
        <dbReference type="ARBA" id="ARBA00022833"/>
    </source>
</evidence>
<comment type="subcellular location">
    <subcellularLocation>
        <location evidence="2">Chromosome</location>
    </subcellularLocation>
    <subcellularLocation>
        <location evidence="1">Nucleus</location>
    </subcellularLocation>
</comment>
<dbReference type="GO" id="GO:0031593">
    <property type="term" value="F:polyubiquitin modification-dependent protein binding"/>
    <property type="evidence" value="ECO:0007669"/>
    <property type="project" value="TreeGrafter"/>
</dbReference>
<dbReference type="GO" id="GO:0005694">
    <property type="term" value="C:chromosome"/>
    <property type="evidence" value="ECO:0007669"/>
    <property type="project" value="UniProtKB-SubCell"/>
</dbReference>
<keyword evidence="5" id="KW-0645">Protease</keyword>
<dbReference type="GO" id="GO:0008270">
    <property type="term" value="F:zinc ion binding"/>
    <property type="evidence" value="ECO:0007669"/>
    <property type="project" value="UniProtKB-KW"/>
</dbReference>
<dbReference type="SMART" id="SM00734">
    <property type="entry name" value="ZnF_Rad18"/>
    <property type="match status" value="2"/>
</dbReference>
<evidence type="ECO:0000313" key="18">
    <source>
        <dbReference type="EMBL" id="ETN63531.1"/>
    </source>
</evidence>
<feature type="compositionally biased region" description="Polar residues" evidence="16">
    <location>
        <begin position="390"/>
        <end position="409"/>
    </location>
</feature>
<dbReference type="InterPro" id="IPR006640">
    <property type="entry name" value="SprT-like_domain"/>
</dbReference>
<evidence type="ECO:0000313" key="20">
    <source>
        <dbReference type="Proteomes" id="UP000000673"/>
    </source>
</evidence>
<reference evidence="18" key="3">
    <citation type="journal article" date="2013" name="Nucleic Acids Res.">
        <title>The genome of Anopheles darlingi, the main neotropical malaria vector.</title>
        <authorList>
            <person name="Marinotti O."/>
            <person name="Cerqueira G.C."/>
            <person name="de Almeida L.G."/>
            <person name="Ferro M.I."/>
            <person name="Loreto E.L."/>
            <person name="Zaha A."/>
            <person name="Teixeira S.M."/>
            <person name="Wespiser A.R."/>
            <person name="Almeida E Silva A."/>
            <person name="Schlindwein A.D."/>
            <person name="Pacheco A.C."/>
            <person name="Silva A.L."/>
            <person name="Graveley B.R."/>
            <person name="Walenz B.P."/>
            <person name="Lima Bde A."/>
            <person name="Ribeiro C.A."/>
            <person name="Nunes-Silva C.G."/>
            <person name="de Carvalho C.R."/>
            <person name="Soares C.M."/>
            <person name="de Menezes C.B."/>
            <person name="Matiolli C."/>
            <person name="Caffrey D."/>
            <person name="Araujo D.A."/>
            <person name="de Oliveira D.M."/>
            <person name="Golenbock D."/>
            <person name="Grisard E.C."/>
            <person name="Fantinatti-Garboggini F."/>
            <person name="de Carvalho F.M."/>
            <person name="Barcellos F.G."/>
            <person name="Prosdocimi F."/>
            <person name="May G."/>
            <person name="Azevedo Junior G.M."/>
            <person name="Guimaraes G.M."/>
            <person name="Goldman G.H."/>
            <person name="Padilha I.Q."/>
            <person name="Batista Jda S."/>
            <person name="Ferro J.A."/>
            <person name="Ribeiro J.M."/>
            <person name="Fietto J.L."/>
            <person name="Dabbas K.M."/>
            <person name="Cerdeira L."/>
            <person name="Agnez-Lima L.F."/>
            <person name="Brocchi M."/>
            <person name="de Carvalho M.O."/>
            <person name="Teixeira Mde M."/>
            <person name="Diniz Maia Mde M."/>
            <person name="Goldman M.H."/>
            <person name="Cruz Schneider M.P."/>
            <person name="Felipe M.S."/>
            <person name="Hungria M."/>
            <person name="Nicolas M.F."/>
            <person name="Pereira M."/>
            <person name="Montes M.A."/>
            <person name="Cantao M.E."/>
            <person name="Vincentz M."/>
            <person name="Rafael M.S."/>
            <person name="Silverman N."/>
            <person name="Stoco P.H."/>
            <person name="Souza R.C."/>
            <person name="Vicentini R."/>
            <person name="Gazzinelli R.T."/>
            <person name="Neves Rde O."/>
            <person name="Silva R."/>
            <person name="Astolfi-Filho S."/>
            <person name="Maciel T.E."/>
            <person name="Urmenyi T.P."/>
            <person name="Tadei W.P."/>
            <person name="Camargo E.P."/>
            <person name="de Vasconcelos A.T."/>
        </authorList>
    </citation>
    <scope>NUCLEOTIDE SEQUENCE</scope>
</reference>
<dbReference type="GO" id="GO:0006281">
    <property type="term" value="P:DNA repair"/>
    <property type="evidence" value="ECO:0007669"/>
    <property type="project" value="UniProtKB-KW"/>
</dbReference>
<keyword evidence="11" id="KW-0482">Metalloprotease</keyword>
<accession>W5JHH2</accession>
<keyword evidence="6" id="KW-0479">Metal-binding</keyword>
<feature type="compositionally biased region" description="Polar residues" evidence="16">
    <location>
        <begin position="631"/>
        <end position="645"/>
    </location>
</feature>
<evidence type="ECO:0000256" key="16">
    <source>
        <dbReference type="SAM" id="MobiDB-lite"/>
    </source>
</evidence>
<evidence type="ECO:0000256" key="7">
    <source>
        <dbReference type="ARBA" id="ARBA00022763"/>
    </source>
</evidence>
<evidence type="ECO:0000256" key="4">
    <source>
        <dbReference type="ARBA" id="ARBA00022454"/>
    </source>
</evidence>
<keyword evidence="12 15" id="KW-0234">DNA repair</keyword>
<dbReference type="Pfam" id="PF10263">
    <property type="entry name" value="SprT-like"/>
    <property type="match status" value="1"/>
</dbReference>
<proteinExistence type="inferred from homology"/>
<keyword evidence="8 15" id="KW-0863">Zinc-finger</keyword>
<dbReference type="eggNOG" id="KOG3931">
    <property type="taxonomic scope" value="Eukaryota"/>
</dbReference>
<evidence type="ECO:0000256" key="9">
    <source>
        <dbReference type="ARBA" id="ARBA00022801"/>
    </source>
</evidence>
<evidence type="ECO:0000256" key="2">
    <source>
        <dbReference type="ARBA" id="ARBA00004286"/>
    </source>
</evidence>
<dbReference type="HOGENOM" id="CLU_019426_3_0_1"/>
<keyword evidence="10" id="KW-0862">Zinc</keyword>
<dbReference type="Proteomes" id="UP000000673">
    <property type="component" value="Unassembled WGS sequence"/>
</dbReference>
<dbReference type="STRING" id="43151.W5JHH2"/>
<sequence>MNQSTISPTEYRKLWPRSGSLGRKPSETGISPFRRIQFSSHAVTMGRDNDLNSTQNLVHPEWEILDPTPDIYALFPLFDRKFFQGKLACVQLEWSKKMYSCAGICYQRSNRLGKSCIIRLSEPLLKLRPRKDLVQTLLHEMIHAYCFVLGIREGNGGHGPTFKKIMNGINKIAGTHITVYHTFHDEVNVYKTHWWRCNGPCQQKQPFYGMVKRTSNRKPGPSDFWWKEHQLTCGGEFTKVREPSPKRKNARNKENDAGFFTPVQRKGPDNRIKSHSVRSPQKNVISNYFDNSISKGTGGSGNGPSSSRAIPPSKPTSAGPPSTSSSVPPKKPLYTPGARPNFGGTTLVVRKPPITVTPKTEKPATTISTEPPLTRPASVGNLRNVKQFKDLSSSDDNASPGHNPNQSSAVPLFSGRGFTLGSSSGSSTGIQPRSRLLDRFPVPSNRPSLPKKARTETSTKGSGQPSAEVIDTISLLNDSDEVFDEIDVTEVAQTVANIKKEHQDAIKREIQDSINDEEVGDDEILLIDDEYHDELADEDLASIDDSLLDRSVIDDLFNESDELMEDFNRTNAKVKIECPDDEIVRCPTCLTKMPRGTVGTHLELCYDNITGGGRPKDTRKEDKPTDDRSQTIHSVNRPSTANGTPVHSDRRRNENQPSTSRATPAQRDRNSSNLSTSSSNTSLQEASRQLLLDCGYTEEDIRLVTDDLEDNLPAADMGSLRHQVLRDSGYTEEEIARVLDETDDDDVIEIGPVDERCECPSCGVLVPISSINQHLDQCLFK</sequence>
<dbReference type="AlphaFoldDB" id="W5JHH2"/>
<evidence type="ECO:0000313" key="19">
    <source>
        <dbReference type="EnsemblMetazoa" id="ADAC004753-PA"/>
    </source>
</evidence>
<evidence type="ECO:0000259" key="17">
    <source>
        <dbReference type="PROSITE" id="PS51908"/>
    </source>
</evidence>
<evidence type="ECO:0000256" key="13">
    <source>
        <dbReference type="ARBA" id="ARBA00023242"/>
    </source>
</evidence>
<dbReference type="GO" id="GO:0005634">
    <property type="term" value="C:nucleus"/>
    <property type="evidence" value="ECO:0007669"/>
    <property type="project" value="UniProtKB-SubCell"/>
</dbReference>
<feature type="compositionally biased region" description="Polar residues" evidence="16">
    <location>
        <begin position="456"/>
        <end position="465"/>
    </location>
</feature>
<dbReference type="GO" id="GO:0003697">
    <property type="term" value="F:single-stranded DNA binding"/>
    <property type="evidence" value="ECO:0007669"/>
    <property type="project" value="InterPro"/>
</dbReference>
<dbReference type="VEuPathDB" id="VectorBase:ADAC004753"/>
<dbReference type="PROSITE" id="PS51908">
    <property type="entry name" value="ZF_UBZ4"/>
    <property type="match status" value="1"/>
</dbReference>
<organism evidence="18">
    <name type="scientific">Anopheles darlingi</name>
    <name type="common">Mosquito</name>
    <dbReference type="NCBI Taxonomy" id="43151"/>
    <lineage>
        <taxon>Eukaryota</taxon>
        <taxon>Metazoa</taxon>
        <taxon>Ecdysozoa</taxon>
        <taxon>Arthropoda</taxon>
        <taxon>Hexapoda</taxon>
        <taxon>Insecta</taxon>
        <taxon>Pterygota</taxon>
        <taxon>Neoptera</taxon>
        <taxon>Endopterygota</taxon>
        <taxon>Diptera</taxon>
        <taxon>Nematocera</taxon>
        <taxon>Culicoidea</taxon>
        <taxon>Culicidae</taxon>
        <taxon>Anophelinae</taxon>
        <taxon>Anopheles</taxon>
    </lineage>
</organism>
<evidence type="ECO:0000256" key="8">
    <source>
        <dbReference type="ARBA" id="ARBA00022771"/>
    </source>
</evidence>
<feature type="compositionally biased region" description="Low complexity" evidence="16">
    <location>
        <begin position="412"/>
        <end position="429"/>
    </location>
</feature>
<dbReference type="Gene3D" id="3.30.160.60">
    <property type="entry name" value="Classic Zinc Finger"/>
    <property type="match status" value="1"/>
</dbReference>
<reference evidence="19" key="4">
    <citation type="submission" date="2015-06" db="UniProtKB">
        <authorList>
            <consortium name="EnsemblMetazoa"/>
        </authorList>
    </citation>
    <scope>IDENTIFICATION</scope>
</reference>
<reference evidence="18" key="2">
    <citation type="submission" date="2010-05" db="EMBL/GenBank/DDBJ databases">
        <authorList>
            <person name="Almeida L.G."/>
            <person name="Nicolas M.F."/>
            <person name="Souza R.C."/>
            <person name="Vasconcelos A.T.R."/>
        </authorList>
    </citation>
    <scope>NUCLEOTIDE SEQUENCE</scope>
</reference>